<protein>
    <recommendedName>
        <fullName evidence="4">VanZ-like domain-containing protein</fullName>
    </recommendedName>
</protein>
<organism evidence="2 3">
    <name type="scientific">Candidatus Kaiserbacteria bacterium RIFCSPLOWO2_01_FULL_50_24</name>
    <dbReference type="NCBI Taxonomy" id="1798507"/>
    <lineage>
        <taxon>Bacteria</taxon>
        <taxon>Candidatus Kaiseribacteriota</taxon>
    </lineage>
</organism>
<proteinExistence type="predicted"/>
<gene>
    <name evidence="2" type="ORF">A3A34_02450</name>
</gene>
<sequence length="127" mass="14396">MERKRLLYLQGAVATLVGSLHLVGLEHFLYWKLWWYDIPTHFLGGVWVALALLWVSALLGVRIRWFIVLLVVLAVGVLWELLEFGTGFTPKENYALDTILDLIMDVVGGVCGVWVVHTFNSSRSGRI</sequence>
<dbReference type="STRING" id="1798507.A3A34_02450"/>
<keyword evidence="1" id="KW-0812">Transmembrane</keyword>
<dbReference type="EMBL" id="MFLU01000019">
    <property type="protein sequence ID" value="OGG73437.1"/>
    <property type="molecule type" value="Genomic_DNA"/>
</dbReference>
<evidence type="ECO:0000256" key="1">
    <source>
        <dbReference type="SAM" id="Phobius"/>
    </source>
</evidence>
<keyword evidence="1" id="KW-0472">Membrane</keyword>
<dbReference type="AlphaFoldDB" id="A0A1F6EIL6"/>
<evidence type="ECO:0000313" key="3">
    <source>
        <dbReference type="Proteomes" id="UP000178587"/>
    </source>
</evidence>
<name>A0A1F6EIL6_9BACT</name>
<feature type="transmembrane region" description="Helical" evidence="1">
    <location>
        <begin position="94"/>
        <end position="116"/>
    </location>
</feature>
<comment type="caution">
    <text evidence="2">The sequence shown here is derived from an EMBL/GenBank/DDBJ whole genome shotgun (WGS) entry which is preliminary data.</text>
</comment>
<feature type="transmembrane region" description="Helical" evidence="1">
    <location>
        <begin position="65"/>
        <end position="82"/>
    </location>
</feature>
<dbReference type="InterPro" id="IPR014509">
    <property type="entry name" value="YjdF-like"/>
</dbReference>
<dbReference type="Pfam" id="PF09997">
    <property type="entry name" value="DUF2238"/>
    <property type="match status" value="1"/>
</dbReference>
<evidence type="ECO:0000313" key="2">
    <source>
        <dbReference type="EMBL" id="OGG73437.1"/>
    </source>
</evidence>
<keyword evidence="1" id="KW-1133">Transmembrane helix</keyword>
<evidence type="ECO:0008006" key="4">
    <source>
        <dbReference type="Google" id="ProtNLM"/>
    </source>
</evidence>
<dbReference type="Proteomes" id="UP000178587">
    <property type="component" value="Unassembled WGS sequence"/>
</dbReference>
<feature type="transmembrane region" description="Helical" evidence="1">
    <location>
        <begin position="38"/>
        <end position="58"/>
    </location>
</feature>
<accession>A0A1F6EIL6</accession>
<reference evidence="2 3" key="1">
    <citation type="journal article" date="2016" name="Nat. Commun.">
        <title>Thousands of microbial genomes shed light on interconnected biogeochemical processes in an aquifer system.</title>
        <authorList>
            <person name="Anantharaman K."/>
            <person name="Brown C.T."/>
            <person name="Hug L.A."/>
            <person name="Sharon I."/>
            <person name="Castelle C.J."/>
            <person name="Probst A.J."/>
            <person name="Thomas B.C."/>
            <person name="Singh A."/>
            <person name="Wilkins M.J."/>
            <person name="Karaoz U."/>
            <person name="Brodie E.L."/>
            <person name="Williams K.H."/>
            <person name="Hubbard S.S."/>
            <person name="Banfield J.F."/>
        </authorList>
    </citation>
    <scope>NUCLEOTIDE SEQUENCE [LARGE SCALE GENOMIC DNA]</scope>
</reference>